<sequence>MVACSHGCPQRGANSVMDCRCHPLHQGCILSPAHQHQPQPPAPALLSASSTAAPSVLTFSPRLMAVNRPLQIGQVRFPHPKTSRSRGTMRCNLAGWPWGERG</sequence>
<dbReference type="OrthoDB" id="282973at2759"/>
<reference evidence="2" key="1">
    <citation type="journal article" date="1992" name="Genomics">
        <title>Structural organization and complete nucleotide sequence of the gene encoding human acid sphingomyelinase (SMPD1).</title>
        <authorList>
            <person name="Schuchman E.H."/>
            <person name="Levran O."/>
            <person name="Pereira L.V."/>
            <person name="Desnick R.J."/>
        </authorList>
    </citation>
    <scope>NUCLEOTIDE SEQUENCE</scope>
</reference>
<dbReference type="PIR" id="D42074">
    <property type="entry name" value="D42074"/>
</dbReference>
<name>Q15494_HUMAN</name>
<accession>Q15494</accession>
<dbReference type="EMBL" id="M81780">
    <property type="protein sequence ID" value="AAA75010.1"/>
    <property type="molecule type" value="Genomic_DNA"/>
</dbReference>
<dbReference type="GO" id="GO:0006684">
    <property type="term" value="P:sphingomyelin metabolic process"/>
    <property type="evidence" value="ECO:0000303"/>
    <property type="project" value="UniProtKB"/>
</dbReference>
<dbReference type="GO" id="GO:0016020">
    <property type="term" value="C:membrane"/>
    <property type="evidence" value="ECO:0007669"/>
    <property type="project" value="GOC"/>
</dbReference>
<dbReference type="AlphaFoldDB" id="Q15494"/>
<proteinExistence type="predicted"/>
<dbReference type="ChiTaRS" id="SMPD1">
    <property type="organism name" value="human"/>
</dbReference>
<organism evidence="2">
    <name type="scientific">Homo sapiens</name>
    <name type="common">Human</name>
    <dbReference type="NCBI Taxonomy" id="9606"/>
    <lineage>
        <taxon>Eukaryota</taxon>
        <taxon>Metazoa</taxon>
        <taxon>Chordata</taxon>
        <taxon>Craniata</taxon>
        <taxon>Vertebrata</taxon>
        <taxon>Euteleostomi</taxon>
        <taxon>Mammalia</taxon>
        <taxon>Eutheria</taxon>
        <taxon>Euarchontoglires</taxon>
        <taxon>Primates</taxon>
        <taxon>Haplorrhini</taxon>
        <taxon>Catarrhini</taxon>
        <taxon>Hominidae</taxon>
        <taxon>Homo</taxon>
    </lineage>
</organism>
<evidence type="ECO:0000313" key="2">
    <source>
        <dbReference type="EMBL" id="AAA75010.1"/>
    </source>
</evidence>
<evidence type="ECO:0000256" key="1">
    <source>
        <dbReference type="SAM" id="MobiDB-lite"/>
    </source>
</evidence>
<protein>
    <submittedName>
        <fullName evidence="2">SMPD1 protein</fullName>
    </submittedName>
</protein>
<gene>
    <name evidence="2" type="primary">SMPD1</name>
</gene>
<feature type="region of interest" description="Disordered" evidence="1">
    <location>
        <begin position="77"/>
        <end position="102"/>
    </location>
</feature>